<dbReference type="PANTHER" id="PTHR24421:SF56">
    <property type="entry name" value="OXYGEN SENSOR HISTIDINE KINASE RESPONSE REGULATOR DOST"/>
    <property type="match status" value="1"/>
</dbReference>
<feature type="domain" description="GAF" evidence="11">
    <location>
        <begin position="44"/>
        <end position="191"/>
    </location>
</feature>
<protein>
    <submittedName>
        <fullName evidence="12">Histidine kinase</fullName>
    </submittedName>
</protein>
<dbReference type="GO" id="GO:0070025">
    <property type="term" value="F:carbon monoxide binding"/>
    <property type="evidence" value="ECO:0007669"/>
    <property type="project" value="UniProtKB-ARBA"/>
</dbReference>
<reference evidence="12" key="1">
    <citation type="submission" date="2019-07" db="EMBL/GenBank/DDBJ databases">
        <title>Genomic Encyclopedia of Type Strains, Phase IV (KMG-IV): sequencing the most valuable type-strain genomes for metagenomic binning, comparative biology and taxonomic classification.</title>
        <authorList>
            <person name="Goeker M."/>
        </authorList>
    </citation>
    <scope>NUCLEOTIDE SEQUENCE</scope>
    <source>
        <strain evidence="12">DSM 44596</strain>
    </source>
</reference>
<dbReference type="PANTHER" id="PTHR24421">
    <property type="entry name" value="NITRATE/NITRITE SENSOR PROTEIN NARX-RELATED"/>
    <property type="match status" value="1"/>
</dbReference>
<dbReference type="SUPFAM" id="SSF55874">
    <property type="entry name" value="ATPase domain of HSP90 chaperone/DNA topoisomerase II/histidine kinase"/>
    <property type="match status" value="1"/>
</dbReference>
<dbReference type="SMART" id="SM00065">
    <property type="entry name" value="GAF"/>
    <property type="match status" value="2"/>
</dbReference>
<gene>
    <name evidence="12" type="ORF">FNL38_105104</name>
</gene>
<evidence type="ECO:0000256" key="5">
    <source>
        <dbReference type="ARBA" id="ARBA00022679"/>
    </source>
</evidence>
<dbReference type="GO" id="GO:0020037">
    <property type="term" value="F:heme binding"/>
    <property type="evidence" value="ECO:0007669"/>
    <property type="project" value="UniProtKB-ARBA"/>
</dbReference>
<dbReference type="FunFam" id="3.30.450.40:FF:000052">
    <property type="entry name" value="Oxygen sensor histidine kinase response regulator DevS/DosS"/>
    <property type="match status" value="1"/>
</dbReference>
<comment type="cofactor">
    <cofactor evidence="2">
        <name>heme</name>
        <dbReference type="ChEBI" id="CHEBI:30413"/>
    </cofactor>
</comment>
<dbReference type="GO" id="GO:0070483">
    <property type="term" value="P:detection of hypoxia"/>
    <property type="evidence" value="ECO:0007669"/>
    <property type="project" value="UniProtKB-ARBA"/>
</dbReference>
<keyword evidence="4" id="KW-0597">Phosphoprotein</keyword>
<dbReference type="GO" id="GO:0005524">
    <property type="term" value="F:ATP binding"/>
    <property type="evidence" value="ECO:0007669"/>
    <property type="project" value="UniProtKB-ARBA"/>
</dbReference>
<accession>A0A652YM97</accession>
<dbReference type="GO" id="GO:0000155">
    <property type="term" value="F:phosphorelay sensor kinase activity"/>
    <property type="evidence" value="ECO:0007669"/>
    <property type="project" value="InterPro"/>
</dbReference>
<evidence type="ECO:0000256" key="9">
    <source>
        <dbReference type="ARBA" id="ARBA00023004"/>
    </source>
</evidence>
<dbReference type="GO" id="GO:0000287">
    <property type="term" value="F:magnesium ion binding"/>
    <property type="evidence" value="ECO:0007669"/>
    <property type="project" value="UniProtKB-ARBA"/>
</dbReference>
<dbReference type="GO" id="GO:0019826">
    <property type="term" value="F:oxygen sensor activity"/>
    <property type="evidence" value="ECO:0007669"/>
    <property type="project" value="UniProtKB-ARBA"/>
</dbReference>
<dbReference type="GO" id="GO:0070026">
    <property type="term" value="F:nitric oxide binding"/>
    <property type="evidence" value="ECO:0007669"/>
    <property type="project" value="UniProtKB-ARBA"/>
</dbReference>
<dbReference type="Gene3D" id="3.30.565.10">
    <property type="entry name" value="Histidine kinase-like ATPase, C-terminal domain"/>
    <property type="match status" value="1"/>
</dbReference>
<keyword evidence="9" id="KW-0408">Iron</keyword>
<sequence length="563" mass="61059">MTNDELDHERLFGHPPNECDARSDELIRVDGFLEALLAVSAGLDLDVTLRTIVKSAISLVDAKHGALGVLGEGHELKQFVFEGIDEATRAQIGDLPRGRGVLGVLISDPKPLRLDDLSQHEASVGFPQHHPQMHSFLGVPIQTRGVVFGNLYLTEKTNGQSFTEHDEMIVKILASAAGIAIENSQLYAQANIKQQWQYATGEVVTALLAGADPVAVLQLITDRSLSLTQSDCAFLAVPPDPELTSADPVELVITVASGPGTDLLVGHGIPLDCSTSGQAYRLKKPISTNSLAFDPGFDDEHDYGPAIVLPLRDGQQVSGVLAVLKVRESQAYRPDEVEKMSAFADQGAVALRLAHNQRRLRELDVLADRDRIARDLHDHVIQRVFAVGLSIQGTLQRARTPEVQRRLTATIDDLQDIIQDIRRTIFDLHAFGDEVPTLRGRLHSVIAEVTADTDLKVSLQVKGPLTVVSPKVADHVEAVLREGLSNVVKHAHASSATVTVEVLDDLTMTIADDGVGVPLGIRRRGLRNLAERAAELDGTFDLLNTTRPGTTLVWSVPLPDRGE</sequence>
<dbReference type="GO" id="GO:0016020">
    <property type="term" value="C:membrane"/>
    <property type="evidence" value="ECO:0007669"/>
    <property type="project" value="InterPro"/>
</dbReference>
<dbReference type="InterPro" id="IPR003594">
    <property type="entry name" value="HATPase_dom"/>
</dbReference>
<keyword evidence="5" id="KW-0808">Transferase</keyword>
<keyword evidence="7 12" id="KW-0418">Kinase</keyword>
<dbReference type="CDD" id="cd16917">
    <property type="entry name" value="HATPase_UhpB-NarQ-NarX-like"/>
    <property type="match status" value="1"/>
</dbReference>
<keyword evidence="6" id="KW-0479">Metal-binding</keyword>
<dbReference type="InterPro" id="IPR011712">
    <property type="entry name" value="Sig_transdc_His_kin_sub3_dim/P"/>
</dbReference>
<dbReference type="Gene3D" id="1.20.5.1930">
    <property type="match status" value="1"/>
</dbReference>
<dbReference type="AlphaFoldDB" id="A0A652YM97"/>
<dbReference type="Pfam" id="PF02518">
    <property type="entry name" value="HATPase_c"/>
    <property type="match status" value="1"/>
</dbReference>
<dbReference type="InterPro" id="IPR003018">
    <property type="entry name" value="GAF"/>
</dbReference>
<keyword evidence="8" id="KW-0460">Magnesium</keyword>
<comment type="cofactor">
    <cofactor evidence="1">
        <name>Mg(2+)</name>
        <dbReference type="ChEBI" id="CHEBI:18420"/>
    </cofactor>
</comment>
<evidence type="ECO:0000259" key="11">
    <source>
        <dbReference type="SMART" id="SM00065"/>
    </source>
</evidence>
<dbReference type="InterPro" id="IPR050482">
    <property type="entry name" value="Sensor_HK_TwoCompSys"/>
</dbReference>
<dbReference type="Pfam" id="PF13185">
    <property type="entry name" value="GAF_2"/>
    <property type="match status" value="2"/>
</dbReference>
<evidence type="ECO:0000256" key="3">
    <source>
        <dbReference type="ARBA" id="ARBA00022490"/>
    </source>
</evidence>
<organism evidence="12">
    <name type="scientific">Nocardia globerula</name>
    <dbReference type="NCBI Taxonomy" id="1818"/>
    <lineage>
        <taxon>Bacteria</taxon>
        <taxon>Bacillati</taxon>
        <taxon>Actinomycetota</taxon>
        <taxon>Actinomycetes</taxon>
        <taxon>Mycobacteriales</taxon>
        <taxon>Nocardiaceae</taxon>
        <taxon>Nocardia</taxon>
    </lineage>
</organism>
<evidence type="ECO:0000256" key="7">
    <source>
        <dbReference type="ARBA" id="ARBA00022777"/>
    </source>
</evidence>
<feature type="domain" description="GAF" evidence="11">
    <location>
        <begin position="212"/>
        <end position="361"/>
    </location>
</feature>
<dbReference type="Pfam" id="PF07730">
    <property type="entry name" value="HisKA_3"/>
    <property type="match status" value="1"/>
</dbReference>
<dbReference type="Gene3D" id="3.30.450.40">
    <property type="match status" value="2"/>
</dbReference>
<dbReference type="InterPro" id="IPR036890">
    <property type="entry name" value="HATPase_C_sf"/>
</dbReference>
<evidence type="ECO:0000256" key="1">
    <source>
        <dbReference type="ARBA" id="ARBA00001946"/>
    </source>
</evidence>
<dbReference type="EMBL" id="VNIQ01000005">
    <property type="protein sequence ID" value="TYQ02955.1"/>
    <property type="molecule type" value="Genomic_DNA"/>
</dbReference>
<dbReference type="GO" id="GO:0019825">
    <property type="term" value="F:oxygen binding"/>
    <property type="evidence" value="ECO:0007669"/>
    <property type="project" value="UniProtKB-ARBA"/>
</dbReference>
<proteinExistence type="predicted"/>
<dbReference type="SUPFAM" id="SSF55781">
    <property type="entry name" value="GAF domain-like"/>
    <property type="match status" value="2"/>
</dbReference>
<name>A0A652YM97_NOCGL</name>
<keyword evidence="3" id="KW-0963">Cytoplasm</keyword>
<keyword evidence="10" id="KW-0902">Two-component regulatory system</keyword>
<comment type="caution">
    <text evidence="12">The sequence shown here is derived from an EMBL/GenBank/DDBJ whole genome shotgun (WGS) entry which is preliminary data.</text>
</comment>
<evidence type="ECO:0000256" key="10">
    <source>
        <dbReference type="ARBA" id="ARBA00023012"/>
    </source>
</evidence>
<evidence type="ECO:0000313" key="12">
    <source>
        <dbReference type="EMBL" id="TYQ02955.1"/>
    </source>
</evidence>
<dbReference type="GO" id="GO:0046983">
    <property type="term" value="F:protein dimerization activity"/>
    <property type="evidence" value="ECO:0007669"/>
    <property type="project" value="InterPro"/>
</dbReference>
<evidence type="ECO:0000256" key="4">
    <source>
        <dbReference type="ARBA" id="ARBA00022553"/>
    </source>
</evidence>
<dbReference type="InterPro" id="IPR029016">
    <property type="entry name" value="GAF-like_dom_sf"/>
</dbReference>
<evidence type="ECO:0000256" key="2">
    <source>
        <dbReference type="ARBA" id="ARBA00001971"/>
    </source>
</evidence>
<evidence type="ECO:0000256" key="8">
    <source>
        <dbReference type="ARBA" id="ARBA00022842"/>
    </source>
</evidence>
<evidence type="ECO:0000256" key="6">
    <source>
        <dbReference type="ARBA" id="ARBA00022723"/>
    </source>
</evidence>